<evidence type="ECO:0000259" key="2">
    <source>
        <dbReference type="Pfam" id="PF07859"/>
    </source>
</evidence>
<dbReference type="GO" id="GO:0016787">
    <property type="term" value="F:hydrolase activity"/>
    <property type="evidence" value="ECO:0007669"/>
    <property type="project" value="UniProtKB-KW"/>
</dbReference>
<protein>
    <submittedName>
        <fullName evidence="3">Alpha/beta hydrolase</fullName>
    </submittedName>
</protein>
<dbReference type="PANTHER" id="PTHR48081:SF8">
    <property type="entry name" value="ALPHA_BETA HYDROLASE FOLD-3 DOMAIN-CONTAINING PROTEIN-RELATED"/>
    <property type="match status" value="1"/>
</dbReference>
<evidence type="ECO:0000313" key="4">
    <source>
        <dbReference type="Proteomes" id="UP000531659"/>
    </source>
</evidence>
<comment type="caution">
    <text evidence="3">The sequence shown here is derived from an EMBL/GenBank/DDBJ whole genome shotgun (WGS) entry which is preliminary data.</text>
</comment>
<sequence length="301" mass="33345">MISMEGQRILQWLYKNVKNGQPAVTIEEARANIDAMANINAISDDIKIEGIYADCVKCDLVTAPFSQADKYILFLHGGGYCMGSSRTSLKLISQIISVSNCNVISVDYRLAPENPFPSALDDAVTAYSWLLSQGVSSKNIIIIGESAGGGLAVSLMLHLRDNCISLPSGAVLLSPWTDLVETGDSFRTCAETDPYYNSKSYDRKTAKMYSCNEDLSNPLISPLYANLQNLPKILIHVGTNDVLFNDSTRIEECLKNAGVEVTLKIWHDMWHVWHVFGERLPEAKQAIDEIGVFIKENLNIY</sequence>
<dbReference type="Gene3D" id="3.40.50.1820">
    <property type="entry name" value="alpha/beta hydrolase"/>
    <property type="match status" value="1"/>
</dbReference>
<dbReference type="PANTHER" id="PTHR48081">
    <property type="entry name" value="AB HYDROLASE SUPERFAMILY PROTEIN C4A8.06C"/>
    <property type="match status" value="1"/>
</dbReference>
<evidence type="ECO:0000313" key="3">
    <source>
        <dbReference type="EMBL" id="NNU74380.1"/>
    </source>
</evidence>
<dbReference type="SUPFAM" id="SSF53474">
    <property type="entry name" value="alpha/beta-Hydrolases"/>
    <property type="match status" value="1"/>
</dbReference>
<keyword evidence="1 3" id="KW-0378">Hydrolase</keyword>
<evidence type="ECO:0000256" key="1">
    <source>
        <dbReference type="ARBA" id="ARBA00022801"/>
    </source>
</evidence>
<name>A0A7Y3SSN9_9CLOT</name>
<dbReference type="InterPro" id="IPR013094">
    <property type="entry name" value="AB_hydrolase_3"/>
</dbReference>
<reference evidence="3 4" key="1">
    <citation type="submission" date="2020-05" db="EMBL/GenBank/DDBJ databases">
        <title>Complete genome of Clostridium estertheticum subspecies estertheticum, isolated from Vacuum packed lamb meat from New Zealand imported to Switzerland.</title>
        <authorList>
            <person name="Wambui J."/>
            <person name="Stevens M.J.A."/>
            <person name="Stephan R."/>
        </authorList>
    </citation>
    <scope>NUCLEOTIDE SEQUENCE [LARGE SCALE GENOMIC DNA]</scope>
    <source>
        <strain evidence="3 4">CEST001</strain>
    </source>
</reference>
<proteinExistence type="predicted"/>
<dbReference type="AlphaFoldDB" id="A0A7Y3SSN9"/>
<gene>
    <name evidence="3" type="ORF">HLQ16_00275</name>
</gene>
<dbReference type="GeneID" id="83592306"/>
<accession>A0A7Y3SSN9</accession>
<dbReference type="RefSeq" id="WP_171295248.1">
    <property type="nucleotide sequence ID" value="NZ_CP077615.1"/>
</dbReference>
<dbReference type="EMBL" id="JABEYB010000001">
    <property type="protein sequence ID" value="NNU74380.1"/>
    <property type="molecule type" value="Genomic_DNA"/>
</dbReference>
<dbReference type="Proteomes" id="UP000531659">
    <property type="component" value="Unassembled WGS sequence"/>
</dbReference>
<feature type="domain" description="Alpha/beta hydrolase fold-3" evidence="2">
    <location>
        <begin position="72"/>
        <end position="274"/>
    </location>
</feature>
<dbReference type="Pfam" id="PF07859">
    <property type="entry name" value="Abhydrolase_3"/>
    <property type="match status" value="1"/>
</dbReference>
<dbReference type="InterPro" id="IPR050300">
    <property type="entry name" value="GDXG_lipolytic_enzyme"/>
</dbReference>
<organism evidence="3 4">
    <name type="scientific">Clostridium estertheticum</name>
    <dbReference type="NCBI Taxonomy" id="238834"/>
    <lineage>
        <taxon>Bacteria</taxon>
        <taxon>Bacillati</taxon>
        <taxon>Bacillota</taxon>
        <taxon>Clostridia</taxon>
        <taxon>Eubacteriales</taxon>
        <taxon>Clostridiaceae</taxon>
        <taxon>Clostridium</taxon>
    </lineage>
</organism>
<dbReference type="InterPro" id="IPR029058">
    <property type="entry name" value="AB_hydrolase_fold"/>
</dbReference>